<accession>A0A1E3PPK5</accession>
<sequence length="400" mass="45364">MVSGTLFTLPSPRSFIIEAIVKAYKLDVKISDKSTSEFEANFPLKKYPAFLGEDGFVLTETIAIAYYLLNKADPALLGEGDEDYASVLKFVSFASSDLTTAFIAAVGAFAGYIPYNKKQQETAVETLTNFVETVYEPLLTKQTYLVGERVTLADLITVNHLAKAFNYVFAAEFRKRFPATTRWFNTVIAQPVLKTVHADFAHIEEVVKFVPPKKEEKPKKAAEKKEEKPKAAPAEEPAEAPKPKHPLELLGKPKTPLDEWKRVYSNEDTREKALPWFWEHYDAEEWSLWKCQFKYNDELTLTFMSNNLIGGFFNRLSASVKYMFGCSVVYGENNNNGIVGAFLVRGQDYAPAFDVAPDWESYEFTKLDASKSEDKEFIENMWAWDKPYNGQEIADGKVLK</sequence>
<dbReference type="FunFam" id="3.40.30.10:FF:000142">
    <property type="entry name" value="Elongation factor 1 gamma"/>
    <property type="match status" value="1"/>
</dbReference>
<dbReference type="GO" id="GO:0005085">
    <property type="term" value="F:guanyl-nucleotide exchange factor activity"/>
    <property type="evidence" value="ECO:0007669"/>
    <property type="project" value="UniProtKB-ARBA"/>
</dbReference>
<dbReference type="SUPFAM" id="SSF89942">
    <property type="entry name" value="eEF1-gamma domain"/>
    <property type="match status" value="1"/>
</dbReference>
<evidence type="ECO:0000256" key="5">
    <source>
        <dbReference type="RuleBase" id="RU003494"/>
    </source>
</evidence>
<dbReference type="SUPFAM" id="SSF47616">
    <property type="entry name" value="GST C-terminal domain-like"/>
    <property type="match status" value="1"/>
</dbReference>
<proteinExistence type="inferred from homology"/>
<dbReference type="OrthoDB" id="249703at2759"/>
<dbReference type="SUPFAM" id="SSF52833">
    <property type="entry name" value="Thioredoxin-like"/>
    <property type="match status" value="1"/>
</dbReference>
<keyword evidence="3 4" id="KW-0648">Protein biosynthesis</keyword>
<dbReference type="GO" id="GO:0003746">
    <property type="term" value="F:translation elongation factor activity"/>
    <property type="evidence" value="ECO:0007669"/>
    <property type="project" value="UniProtKB-UniRule"/>
</dbReference>
<dbReference type="Pfam" id="PF02798">
    <property type="entry name" value="GST_N"/>
    <property type="match status" value="1"/>
</dbReference>
<evidence type="ECO:0000256" key="6">
    <source>
        <dbReference type="SAM" id="MobiDB-lite"/>
    </source>
</evidence>
<feature type="region of interest" description="Disordered" evidence="6">
    <location>
        <begin position="214"/>
        <end position="248"/>
    </location>
</feature>
<keyword evidence="2 4" id="KW-0251">Elongation factor</keyword>
<organism evidence="9 10">
    <name type="scientific">Nadsonia fulvescens var. elongata DSM 6958</name>
    <dbReference type="NCBI Taxonomy" id="857566"/>
    <lineage>
        <taxon>Eukaryota</taxon>
        <taxon>Fungi</taxon>
        <taxon>Dikarya</taxon>
        <taxon>Ascomycota</taxon>
        <taxon>Saccharomycotina</taxon>
        <taxon>Dipodascomycetes</taxon>
        <taxon>Dipodascales</taxon>
        <taxon>Dipodascales incertae sedis</taxon>
        <taxon>Nadsonia</taxon>
    </lineage>
</organism>
<protein>
    <submittedName>
        <fullName evidence="9">Putative translation elongation factor 1-gamma</fullName>
    </submittedName>
</protein>
<dbReference type="SMART" id="SM01183">
    <property type="entry name" value="EF1G"/>
    <property type="match status" value="1"/>
</dbReference>
<dbReference type="InterPro" id="IPR040079">
    <property type="entry name" value="Glutathione_S-Trfase"/>
</dbReference>
<dbReference type="InterPro" id="IPR036282">
    <property type="entry name" value="Glutathione-S-Trfase_C_sf"/>
</dbReference>
<evidence type="ECO:0000256" key="3">
    <source>
        <dbReference type="ARBA" id="ARBA00022917"/>
    </source>
</evidence>
<dbReference type="Pfam" id="PF00647">
    <property type="entry name" value="EF1G"/>
    <property type="match status" value="1"/>
</dbReference>
<dbReference type="InterPro" id="IPR004045">
    <property type="entry name" value="Glutathione_S-Trfase_N"/>
</dbReference>
<reference evidence="9 10" key="1">
    <citation type="journal article" date="2016" name="Proc. Natl. Acad. Sci. U.S.A.">
        <title>Comparative genomics of biotechnologically important yeasts.</title>
        <authorList>
            <person name="Riley R."/>
            <person name="Haridas S."/>
            <person name="Wolfe K.H."/>
            <person name="Lopes M.R."/>
            <person name="Hittinger C.T."/>
            <person name="Goeker M."/>
            <person name="Salamov A.A."/>
            <person name="Wisecaver J.H."/>
            <person name="Long T.M."/>
            <person name="Calvey C.H."/>
            <person name="Aerts A.L."/>
            <person name="Barry K.W."/>
            <person name="Choi C."/>
            <person name="Clum A."/>
            <person name="Coughlan A.Y."/>
            <person name="Deshpande S."/>
            <person name="Douglass A.P."/>
            <person name="Hanson S.J."/>
            <person name="Klenk H.-P."/>
            <person name="LaButti K.M."/>
            <person name="Lapidus A."/>
            <person name="Lindquist E.A."/>
            <person name="Lipzen A.M."/>
            <person name="Meier-Kolthoff J.P."/>
            <person name="Ohm R.A."/>
            <person name="Otillar R.P."/>
            <person name="Pangilinan J.L."/>
            <person name="Peng Y."/>
            <person name="Rokas A."/>
            <person name="Rosa C.A."/>
            <person name="Scheuner C."/>
            <person name="Sibirny A.A."/>
            <person name="Slot J.C."/>
            <person name="Stielow J.B."/>
            <person name="Sun H."/>
            <person name="Kurtzman C.P."/>
            <person name="Blackwell M."/>
            <person name="Grigoriev I.V."/>
            <person name="Jeffries T.W."/>
        </authorList>
    </citation>
    <scope>NUCLEOTIDE SEQUENCE [LARGE SCALE GENOMIC DNA]</scope>
    <source>
        <strain evidence="9 10">DSM 6958</strain>
    </source>
</reference>
<dbReference type="PROSITE" id="PS50405">
    <property type="entry name" value="GST_CTER"/>
    <property type="match status" value="1"/>
</dbReference>
<comment type="pathway">
    <text evidence="1">Protein biosynthesis; polypeptide chain elongation.</text>
</comment>
<dbReference type="GO" id="GO:0005737">
    <property type="term" value="C:cytoplasm"/>
    <property type="evidence" value="ECO:0007669"/>
    <property type="project" value="TreeGrafter"/>
</dbReference>
<dbReference type="InterPro" id="IPR004046">
    <property type="entry name" value="GST_C"/>
</dbReference>
<dbReference type="InterPro" id="IPR010987">
    <property type="entry name" value="Glutathione-S-Trfase_C-like"/>
</dbReference>
<name>A0A1E3PPK5_9ASCO</name>
<dbReference type="PANTHER" id="PTHR43986">
    <property type="entry name" value="ELONGATION FACTOR 1-GAMMA"/>
    <property type="match status" value="1"/>
</dbReference>
<dbReference type="Proteomes" id="UP000095009">
    <property type="component" value="Unassembled WGS sequence"/>
</dbReference>
<dbReference type="Gene3D" id="3.40.30.10">
    <property type="entry name" value="Glutaredoxin"/>
    <property type="match status" value="1"/>
</dbReference>
<dbReference type="CDD" id="cd03181">
    <property type="entry name" value="GST_C_EF1Bgamma_like"/>
    <property type="match status" value="1"/>
</dbReference>
<dbReference type="STRING" id="857566.A0A1E3PPK5"/>
<dbReference type="InterPro" id="IPR036433">
    <property type="entry name" value="EF1B_G_C_sf"/>
</dbReference>
<dbReference type="PROSITE" id="PS50040">
    <property type="entry name" value="EF1G_C"/>
    <property type="match status" value="1"/>
</dbReference>
<evidence type="ECO:0000259" key="8">
    <source>
        <dbReference type="PROSITE" id="PS50405"/>
    </source>
</evidence>
<evidence type="ECO:0000256" key="1">
    <source>
        <dbReference type="ARBA" id="ARBA00004815"/>
    </source>
</evidence>
<dbReference type="AlphaFoldDB" id="A0A1E3PPK5"/>
<evidence type="ECO:0000259" key="7">
    <source>
        <dbReference type="PROSITE" id="PS50040"/>
    </source>
</evidence>
<evidence type="ECO:0000256" key="4">
    <source>
        <dbReference type="PROSITE-ProRule" id="PRU00519"/>
    </source>
</evidence>
<keyword evidence="10" id="KW-1185">Reference proteome</keyword>
<comment type="similarity">
    <text evidence="5">Belongs to the GST superfamily.</text>
</comment>
<feature type="compositionally biased region" description="Basic and acidic residues" evidence="6">
    <location>
        <begin position="214"/>
        <end position="230"/>
    </location>
</feature>
<dbReference type="InterPro" id="IPR001662">
    <property type="entry name" value="EF1B_G_C"/>
</dbReference>
<feature type="domain" description="EF-1-gamma C-terminal" evidence="7">
    <location>
        <begin position="243"/>
        <end position="400"/>
    </location>
</feature>
<dbReference type="SFLD" id="SFLDS00019">
    <property type="entry name" value="Glutathione_Transferase_(cytos"/>
    <property type="match status" value="1"/>
</dbReference>
<dbReference type="Pfam" id="PF00043">
    <property type="entry name" value="GST_C"/>
    <property type="match status" value="1"/>
</dbReference>
<feature type="domain" description="GST C-terminal" evidence="8">
    <location>
        <begin position="80"/>
        <end position="209"/>
    </location>
</feature>
<dbReference type="PANTHER" id="PTHR43986:SF1">
    <property type="entry name" value="ELONGATION FACTOR 1-GAMMA"/>
    <property type="match status" value="1"/>
</dbReference>
<evidence type="ECO:0000256" key="2">
    <source>
        <dbReference type="ARBA" id="ARBA00022768"/>
    </source>
</evidence>
<dbReference type="Gene3D" id="1.20.1050.10">
    <property type="match status" value="1"/>
</dbReference>
<evidence type="ECO:0000313" key="10">
    <source>
        <dbReference type="Proteomes" id="UP000095009"/>
    </source>
</evidence>
<dbReference type="CDD" id="cd03044">
    <property type="entry name" value="GST_N_EF1Bgamma"/>
    <property type="match status" value="1"/>
</dbReference>
<dbReference type="InterPro" id="IPR050802">
    <property type="entry name" value="EF-GSTs"/>
</dbReference>
<evidence type="ECO:0000313" key="9">
    <source>
        <dbReference type="EMBL" id="ODQ66777.1"/>
    </source>
</evidence>
<dbReference type="Gene3D" id="3.30.70.1010">
    <property type="entry name" value="Translation elongation factor EF1B, gamma chain, conserved domain"/>
    <property type="match status" value="1"/>
</dbReference>
<gene>
    <name evidence="9" type="ORF">NADFUDRAFT_82494</name>
</gene>
<dbReference type="FunFam" id="1.20.1050.10:FF:000006">
    <property type="entry name" value="Elongation factor 1 gamma"/>
    <property type="match status" value="1"/>
</dbReference>
<dbReference type="InterPro" id="IPR036249">
    <property type="entry name" value="Thioredoxin-like_sf"/>
</dbReference>
<dbReference type="FunFam" id="3.30.70.1010:FF:000001">
    <property type="entry name" value="Elongation factor 1-gamma 1"/>
    <property type="match status" value="1"/>
</dbReference>
<dbReference type="GO" id="GO:0005634">
    <property type="term" value="C:nucleus"/>
    <property type="evidence" value="ECO:0007669"/>
    <property type="project" value="TreeGrafter"/>
</dbReference>
<dbReference type="EMBL" id="KV454408">
    <property type="protein sequence ID" value="ODQ66777.1"/>
    <property type="molecule type" value="Genomic_DNA"/>
</dbReference>